<gene>
    <name evidence="1" type="ORF">ET33_32745</name>
</gene>
<dbReference type="EMBL" id="JNVM01000006">
    <property type="protein sequence ID" value="KEQ26612.1"/>
    <property type="molecule type" value="Genomic_DNA"/>
</dbReference>
<organism evidence="1 2">
    <name type="scientific">Paenibacillus tyrfis</name>
    <dbReference type="NCBI Taxonomy" id="1501230"/>
    <lineage>
        <taxon>Bacteria</taxon>
        <taxon>Bacillati</taxon>
        <taxon>Bacillota</taxon>
        <taxon>Bacilli</taxon>
        <taxon>Bacillales</taxon>
        <taxon>Paenibacillaceae</taxon>
        <taxon>Paenibacillus</taxon>
    </lineage>
</organism>
<proteinExistence type="predicted"/>
<dbReference type="Proteomes" id="UP000028123">
    <property type="component" value="Unassembled WGS sequence"/>
</dbReference>
<dbReference type="Pfam" id="PF08970">
    <property type="entry name" value="Sda"/>
    <property type="match status" value="1"/>
</dbReference>
<dbReference type="InterPro" id="IPR036916">
    <property type="entry name" value="Sda_sf"/>
</dbReference>
<dbReference type="eggNOG" id="ENOG5032EVZ">
    <property type="taxonomic scope" value="Bacteria"/>
</dbReference>
<evidence type="ECO:0000313" key="2">
    <source>
        <dbReference type="Proteomes" id="UP000028123"/>
    </source>
</evidence>
<keyword evidence="2" id="KW-1185">Reference proteome</keyword>
<evidence type="ECO:0000313" key="1">
    <source>
        <dbReference type="EMBL" id="KEQ26612.1"/>
    </source>
</evidence>
<sequence>MKLISNEILVDSYFKAVDLKLEEDFVELLLDEIKRRQINLDFYREGKAQVS</sequence>
<dbReference type="RefSeq" id="WP_036679438.1">
    <property type="nucleotide sequence ID" value="NZ_FYEP01000001.1"/>
</dbReference>
<reference evidence="1 2" key="1">
    <citation type="submission" date="2014-06" db="EMBL/GenBank/DDBJ databases">
        <title>Draft genome sequence of Paenibacillus sp. MSt1.</title>
        <authorList>
            <person name="Aw Y.K."/>
            <person name="Ong K.S."/>
            <person name="Gan H.M."/>
            <person name="Lee S.M."/>
        </authorList>
    </citation>
    <scope>NUCLEOTIDE SEQUENCE [LARGE SCALE GENOMIC DNA]</scope>
    <source>
        <strain evidence="1 2">MSt1</strain>
    </source>
</reference>
<dbReference type="InterPro" id="IPR015064">
    <property type="entry name" value="Sda"/>
</dbReference>
<dbReference type="AlphaFoldDB" id="A0A081P7D9"/>
<accession>A0A081P7D9</accession>
<dbReference type="SUPFAM" id="SSF100985">
    <property type="entry name" value="Sporulation inhibitor Sda"/>
    <property type="match status" value="1"/>
</dbReference>
<name>A0A081P7D9_9BACL</name>
<protein>
    <submittedName>
        <fullName evidence="1">Sporulation inhibitor sda</fullName>
    </submittedName>
</protein>
<comment type="caution">
    <text evidence="1">The sequence shown here is derived from an EMBL/GenBank/DDBJ whole genome shotgun (WGS) entry which is preliminary data.</text>
</comment>
<dbReference type="Gene3D" id="1.10.287.1100">
    <property type="entry name" value="Sporulation inhibitor A"/>
    <property type="match status" value="1"/>
</dbReference>